<dbReference type="OrthoDB" id="1908535at2759"/>
<dbReference type="PANTHER" id="PTHR33697">
    <property type="entry name" value="T17B22.17 PROTEIN-RELATED"/>
    <property type="match status" value="1"/>
</dbReference>
<dbReference type="Gene3D" id="2.30.30.140">
    <property type="match status" value="1"/>
</dbReference>
<evidence type="ECO:0000313" key="3">
    <source>
        <dbReference type="EMBL" id="KAJ0964427.1"/>
    </source>
</evidence>
<protein>
    <recommendedName>
        <fullName evidence="2">PWWP domain-containing protein</fullName>
    </recommendedName>
</protein>
<feature type="compositionally biased region" description="Low complexity" evidence="1">
    <location>
        <begin position="403"/>
        <end position="415"/>
    </location>
</feature>
<feature type="compositionally biased region" description="Polar residues" evidence="1">
    <location>
        <begin position="148"/>
        <end position="164"/>
    </location>
</feature>
<reference evidence="3" key="1">
    <citation type="submission" date="2021-03" db="EMBL/GenBank/DDBJ databases">
        <authorList>
            <person name="Li Z."/>
            <person name="Yang C."/>
        </authorList>
    </citation>
    <scope>NUCLEOTIDE SEQUENCE</scope>
    <source>
        <strain evidence="3">Dzin_1.0</strain>
        <tissue evidence="3">Leaf</tissue>
    </source>
</reference>
<organism evidence="3 4">
    <name type="scientific">Dioscorea zingiberensis</name>
    <dbReference type="NCBI Taxonomy" id="325984"/>
    <lineage>
        <taxon>Eukaryota</taxon>
        <taxon>Viridiplantae</taxon>
        <taxon>Streptophyta</taxon>
        <taxon>Embryophyta</taxon>
        <taxon>Tracheophyta</taxon>
        <taxon>Spermatophyta</taxon>
        <taxon>Magnoliopsida</taxon>
        <taxon>Liliopsida</taxon>
        <taxon>Dioscoreales</taxon>
        <taxon>Dioscoreaceae</taxon>
        <taxon>Dioscorea</taxon>
    </lineage>
</organism>
<dbReference type="AlphaFoldDB" id="A0A9D5H646"/>
<feature type="compositionally biased region" description="Polar residues" evidence="1">
    <location>
        <begin position="323"/>
        <end position="333"/>
    </location>
</feature>
<feature type="region of interest" description="Disordered" evidence="1">
    <location>
        <begin position="286"/>
        <end position="457"/>
    </location>
</feature>
<feature type="compositionally biased region" description="Basic and acidic residues" evidence="1">
    <location>
        <begin position="378"/>
        <end position="388"/>
    </location>
</feature>
<feature type="domain" description="PWWP" evidence="2">
    <location>
        <begin position="10"/>
        <end position="65"/>
    </location>
</feature>
<feature type="region of interest" description="Disordered" evidence="1">
    <location>
        <begin position="696"/>
        <end position="720"/>
    </location>
</feature>
<dbReference type="PROSITE" id="PS50812">
    <property type="entry name" value="PWWP"/>
    <property type="match status" value="1"/>
</dbReference>
<evidence type="ECO:0000313" key="4">
    <source>
        <dbReference type="Proteomes" id="UP001085076"/>
    </source>
</evidence>
<dbReference type="SUPFAM" id="SSF63748">
    <property type="entry name" value="Tudor/PWWP/MBT"/>
    <property type="match status" value="1"/>
</dbReference>
<dbReference type="PANTHER" id="PTHR33697:SF2">
    <property type="entry name" value="T17B22.17 PROTEIN"/>
    <property type="match status" value="1"/>
</dbReference>
<name>A0A9D5H646_9LILI</name>
<dbReference type="Proteomes" id="UP001085076">
    <property type="component" value="Miscellaneous, Linkage group lg09"/>
</dbReference>
<evidence type="ECO:0000259" key="2">
    <source>
        <dbReference type="PROSITE" id="PS50812"/>
    </source>
</evidence>
<reference evidence="3" key="2">
    <citation type="journal article" date="2022" name="Hortic Res">
        <title>The genome of Dioscorea zingiberensis sheds light on the biosynthesis, origin and evolution of the medicinally important diosgenin saponins.</title>
        <authorList>
            <person name="Li Y."/>
            <person name="Tan C."/>
            <person name="Li Z."/>
            <person name="Guo J."/>
            <person name="Li S."/>
            <person name="Chen X."/>
            <person name="Wang C."/>
            <person name="Dai X."/>
            <person name="Yang H."/>
            <person name="Song W."/>
            <person name="Hou L."/>
            <person name="Xu J."/>
            <person name="Tong Z."/>
            <person name="Xu A."/>
            <person name="Yuan X."/>
            <person name="Wang W."/>
            <person name="Yang Q."/>
            <person name="Chen L."/>
            <person name="Sun Z."/>
            <person name="Wang K."/>
            <person name="Pan B."/>
            <person name="Chen J."/>
            <person name="Bao Y."/>
            <person name="Liu F."/>
            <person name="Qi X."/>
            <person name="Gang D.R."/>
            <person name="Wen J."/>
            <person name="Li J."/>
        </authorList>
    </citation>
    <scope>NUCLEOTIDE SEQUENCE</scope>
    <source>
        <strain evidence="3">Dzin_1.0</strain>
    </source>
</reference>
<keyword evidence="4" id="KW-1185">Reference proteome</keyword>
<dbReference type="CDD" id="cd05162">
    <property type="entry name" value="PWWP"/>
    <property type="match status" value="1"/>
</dbReference>
<evidence type="ECO:0000256" key="1">
    <source>
        <dbReference type="SAM" id="MobiDB-lite"/>
    </source>
</evidence>
<comment type="caution">
    <text evidence="3">The sequence shown here is derived from an EMBL/GenBank/DDBJ whole genome shotgun (WGS) entry which is preliminary data.</text>
</comment>
<dbReference type="InterPro" id="IPR044679">
    <property type="entry name" value="PWWP2-like"/>
</dbReference>
<dbReference type="EMBL" id="JAGGNH010000009">
    <property type="protein sequence ID" value="KAJ0964427.1"/>
    <property type="molecule type" value="Genomic_DNA"/>
</dbReference>
<dbReference type="InterPro" id="IPR000313">
    <property type="entry name" value="PWWP_dom"/>
</dbReference>
<gene>
    <name evidence="3" type="ORF">J5N97_029549</name>
</gene>
<dbReference type="Pfam" id="PF00855">
    <property type="entry name" value="PWWP"/>
    <property type="match status" value="1"/>
</dbReference>
<feature type="region of interest" description="Disordered" evidence="1">
    <location>
        <begin position="140"/>
        <end position="166"/>
    </location>
</feature>
<sequence length="844" mass="94546">MESSDGWAGVGAIVWVRRRNGSWWPGRILGSGELAESHLLSPRSGTPVKLLGREDASVDWYNLEKSKRVKPFRCGEFDACIKKAEASQKIPIKKREKYARREDAILHALQLEKQQSLGTNSSCLSNNSLSALKRERSHCSSSDIHRPYSSNHTSQTLSRRVSSSPEEDNLCRSSYVENIRNFKEYKEDPYEAVPCSRGLQDFDLPVAPLKSKFSQSVSQVRSQRSTNALVDALPVSGSMGVVGYEDCETNSLVYQGKRSHGCRTEETTVKRCDRRQPLTKVLQNSAGLPDSQFAHPDHDSGVIPMQGPKDPISAVRRAKRSRCIQQPPHSNDSPDWLRHPPEDMPTTATRSGRDATMNRAKRSRRIYSTADSDDSSDQLEHSCEEMPRKANQLVMDNSHYPPSYSTEEITDSSSSEADESDSSATDSMEAYMGEEANLPAGKNGTKNNKGTPAYSILPRSHSHKRIGDDSAEAGTSFWHFKGKYNIQNLERGSMSVLDEDIPVSADAWVGSSEDTSYESEETNFKMKRMGSSRQTPYKKRKFDHDYDDAYQGASVDSYLGNPNHPLALQEAKDSSTDFDDDPYMVSMSRWEADGPSHMARRKYWEESEECSSPVYAGQFRQGRRHMLIDVDLEVQARYQREHVPWVSMMSRLNGKSIVGHPIHVEALEDGSTDLLVSRRESNLNGSTSSFSFWTTAKRTPKQRTPRSIPASSAFKDKDPELFQQNTLESKHPMKNAYSVLFNQQPRLGTKDISQPRRPQSMKSQRKASKRTSLPSQKTCALSSFSGVSKHHGEIGDFRFAEHGDALAGLIRPEGAVPLVTCVPVKVAFSRILESIGRRHQLTVS</sequence>
<proteinExistence type="predicted"/>
<feature type="region of interest" description="Disordered" evidence="1">
    <location>
        <begin position="745"/>
        <end position="775"/>
    </location>
</feature>
<accession>A0A9D5H646</accession>